<keyword evidence="4 5" id="KW-0862">Zinc</keyword>
<sequence>SMMFTGVYASSNGSEVLAAAATVNDVVHSRNMSERKDVEEGEIRDDYVDSEDNVLLLVDVSDEGSSSPKKPLTGQRHGDLIGDKRFHSAARHGESSSGRKEEKLNENYDDVRYRKDPHGVRKRRYSSRDAENEGEKYAGHSSPPRSVHHKISLGAQSRRRIMCKFFRRGHCKHGLDCCFSHNAVDSDRRPEVCKYYKRGNCSRDSECVFLHGESPCKAFHKGVCTMVPCRFSHLPLNKFTKPIFEQLVRDETQASHGSITYTSRKRQVLFPKDSSKGLCSTLPWAKSPKVFIEKKDDNGVTSRSLSTTPLAACLDGPKPSGSLSELGTATPSDDASKERAIALYYSFRSPLFQFSSTPLQLAGATIITLQNQISGESEETPEEQNEENTIITMLRCFLSRRENVDGEKRNCYGFLTDGCCHTETTGFLYIVRLFLEPIRTLQQCPFRDRVVCT</sequence>
<accession>A0A915A3Y3</accession>
<evidence type="ECO:0000259" key="7">
    <source>
        <dbReference type="PROSITE" id="PS50103"/>
    </source>
</evidence>
<dbReference type="InterPro" id="IPR045124">
    <property type="entry name" value="Su(sable)-like"/>
</dbReference>
<dbReference type="Pfam" id="PF00642">
    <property type="entry name" value="zf-CCCH"/>
    <property type="match status" value="1"/>
</dbReference>
<dbReference type="PANTHER" id="PTHR13119">
    <property type="entry name" value="ZINC FINGER CCCH DOMAIN-CONTAINING PROTEI"/>
    <property type="match status" value="1"/>
</dbReference>
<feature type="compositionally biased region" description="Basic and acidic residues" evidence="6">
    <location>
        <begin position="76"/>
        <end position="119"/>
    </location>
</feature>
<evidence type="ECO:0000256" key="1">
    <source>
        <dbReference type="ARBA" id="ARBA00022723"/>
    </source>
</evidence>
<dbReference type="GO" id="GO:0008270">
    <property type="term" value="F:zinc ion binding"/>
    <property type="evidence" value="ECO:0007669"/>
    <property type="project" value="UniProtKB-KW"/>
</dbReference>
<evidence type="ECO:0000313" key="9">
    <source>
        <dbReference type="WBParaSite" id="PgE191_g001_t01"/>
    </source>
</evidence>
<dbReference type="WBParaSite" id="PgE191_g001_t01">
    <property type="protein sequence ID" value="PgE191_g001_t01"/>
    <property type="gene ID" value="PgE191_g001"/>
</dbReference>
<keyword evidence="1 5" id="KW-0479">Metal-binding</keyword>
<feature type="zinc finger region" description="C3H1-type" evidence="5">
    <location>
        <begin position="187"/>
        <end position="214"/>
    </location>
</feature>
<feature type="domain" description="C3H1-type" evidence="7">
    <location>
        <begin position="157"/>
        <end position="184"/>
    </location>
</feature>
<dbReference type="GO" id="GO:0005634">
    <property type="term" value="C:nucleus"/>
    <property type="evidence" value="ECO:0007669"/>
    <property type="project" value="TreeGrafter"/>
</dbReference>
<feature type="compositionally biased region" description="Basic and acidic residues" evidence="6">
    <location>
        <begin position="126"/>
        <end position="138"/>
    </location>
</feature>
<protein>
    <submittedName>
        <fullName evidence="9">C3H1-type domain-containing protein</fullName>
    </submittedName>
</protein>
<evidence type="ECO:0000256" key="4">
    <source>
        <dbReference type="ARBA" id="ARBA00022833"/>
    </source>
</evidence>
<evidence type="ECO:0000256" key="5">
    <source>
        <dbReference type="PROSITE-ProRule" id="PRU00723"/>
    </source>
</evidence>
<evidence type="ECO:0000256" key="3">
    <source>
        <dbReference type="ARBA" id="ARBA00022771"/>
    </source>
</evidence>
<feature type="domain" description="C3H1-type" evidence="7">
    <location>
        <begin position="187"/>
        <end position="214"/>
    </location>
</feature>
<dbReference type="SUPFAM" id="SSF90229">
    <property type="entry name" value="CCCH zinc finger"/>
    <property type="match status" value="3"/>
</dbReference>
<dbReference type="GO" id="GO:0003723">
    <property type="term" value="F:RNA binding"/>
    <property type="evidence" value="ECO:0007669"/>
    <property type="project" value="InterPro"/>
</dbReference>
<feature type="zinc finger region" description="C3H1-type" evidence="5">
    <location>
        <begin position="157"/>
        <end position="184"/>
    </location>
</feature>
<dbReference type="GO" id="GO:0045892">
    <property type="term" value="P:negative regulation of DNA-templated transcription"/>
    <property type="evidence" value="ECO:0007669"/>
    <property type="project" value="InterPro"/>
</dbReference>
<dbReference type="AlphaFoldDB" id="A0A915A3Y3"/>
<keyword evidence="2" id="KW-0677">Repeat</keyword>
<feature type="region of interest" description="Disordered" evidence="6">
    <location>
        <begin position="60"/>
        <end position="148"/>
    </location>
</feature>
<dbReference type="InterPro" id="IPR036855">
    <property type="entry name" value="Znf_CCCH_sf"/>
</dbReference>
<evidence type="ECO:0000313" key="8">
    <source>
        <dbReference type="Proteomes" id="UP000887569"/>
    </source>
</evidence>
<evidence type="ECO:0000256" key="6">
    <source>
        <dbReference type="SAM" id="MobiDB-lite"/>
    </source>
</evidence>
<dbReference type="Proteomes" id="UP000887569">
    <property type="component" value="Unplaced"/>
</dbReference>
<evidence type="ECO:0000256" key="2">
    <source>
        <dbReference type="ARBA" id="ARBA00022737"/>
    </source>
</evidence>
<reference evidence="9" key="1">
    <citation type="submission" date="2022-11" db="UniProtKB">
        <authorList>
            <consortium name="WormBaseParasite"/>
        </authorList>
    </citation>
    <scope>IDENTIFICATION</scope>
</reference>
<dbReference type="Gene3D" id="4.10.1000.10">
    <property type="entry name" value="Zinc finger, CCCH-type"/>
    <property type="match status" value="1"/>
</dbReference>
<dbReference type="PROSITE" id="PS50103">
    <property type="entry name" value="ZF_C3H1"/>
    <property type="match status" value="2"/>
</dbReference>
<name>A0A915A3Y3_PARUN</name>
<proteinExistence type="predicted"/>
<organism evidence="8 9">
    <name type="scientific">Parascaris univalens</name>
    <name type="common">Nematode worm</name>
    <dbReference type="NCBI Taxonomy" id="6257"/>
    <lineage>
        <taxon>Eukaryota</taxon>
        <taxon>Metazoa</taxon>
        <taxon>Ecdysozoa</taxon>
        <taxon>Nematoda</taxon>
        <taxon>Chromadorea</taxon>
        <taxon>Rhabditida</taxon>
        <taxon>Spirurina</taxon>
        <taxon>Ascaridomorpha</taxon>
        <taxon>Ascaridoidea</taxon>
        <taxon>Ascarididae</taxon>
        <taxon>Parascaris</taxon>
    </lineage>
</organism>
<dbReference type="InterPro" id="IPR000571">
    <property type="entry name" value="Znf_CCCH"/>
</dbReference>
<dbReference type="PANTHER" id="PTHR13119:SF12">
    <property type="entry name" value="PROTEIN SUPPRESSOR OF SABLE"/>
    <property type="match status" value="1"/>
</dbReference>
<keyword evidence="3 5" id="KW-0863">Zinc-finger</keyword>
<dbReference type="SMART" id="SM00356">
    <property type="entry name" value="ZnF_C3H1"/>
    <property type="match status" value="2"/>
</dbReference>
<keyword evidence="8" id="KW-1185">Reference proteome</keyword>